<keyword evidence="5" id="KW-0963">Cytoplasm</keyword>
<dbReference type="SUPFAM" id="SSF47323">
    <property type="entry name" value="Anticodon-binding domain of a subclass of class I aminoacyl-tRNA synthetases"/>
    <property type="match status" value="1"/>
</dbReference>
<evidence type="ECO:0000256" key="1">
    <source>
        <dbReference type="ARBA" id="ARBA00004496"/>
    </source>
</evidence>
<dbReference type="InterPro" id="IPR008909">
    <property type="entry name" value="DALR_anticod-bd"/>
</dbReference>
<feature type="domain" description="Arginyl tRNA synthetase N-terminal" evidence="13">
    <location>
        <begin position="1"/>
        <end position="86"/>
    </location>
</feature>
<dbReference type="AlphaFoldDB" id="A0A1W1EAM4"/>
<dbReference type="GO" id="GO:0006420">
    <property type="term" value="P:arginyl-tRNA aminoacylation"/>
    <property type="evidence" value="ECO:0007669"/>
    <property type="project" value="InterPro"/>
</dbReference>
<dbReference type="InterPro" id="IPR001412">
    <property type="entry name" value="aa-tRNA-synth_I_CS"/>
</dbReference>
<dbReference type="FunFam" id="3.40.50.620:FF:000030">
    <property type="entry name" value="Arginine--tRNA ligase"/>
    <property type="match status" value="1"/>
</dbReference>
<keyword evidence="6 14" id="KW-0436">Ligase</keyword>
<dbReference type="Pfam" id="PF03485">
    <property type="entry name" value="Arg_tRNA_synt_N"/>
    <property type="match status" value="1"/>
</dbReference>
<dbReference type="EC" id="6.1.1.19" evidence="4"/>
<dbReference type="CDD" id="cd07956">
    <property type="entry name" value="Anticodon_Ia_Arg"/>
    <property type="match status" value="1"/>
</dbReference>
<dbReference type="Gene3D" id="3.30.1360.70">
    <property type="entry name" value="Arginyl tRNA synthetase N-terminal domain"/>
    <property type="match status" value="1"/>
</dbReference>
<comment type="catalytic activity">
    <reaction evidence="11">
        <text>tRNA(Arg) + L-arginine + ATP = L-arginyl-tRNA(Arg) + AMP + diphosphate</text>
        <dbReference type="Rhea" id="RHEA:20301"/>
        <dbReference type="Rhea" id="RHEA-COMP:9658"/>
        <dbReference type="Rhea" id="RHEA-COMP:9673"/>
        <dbReference type="ChEBI" id="CHEBI:30616"/>
        <dbReference type="ChEBI" id="CHEBI:32682"/>
        <dbReference type="ChEBI" id="CHEBI:33019"/>
        <dbReference type="ChEBI" id="CHEBI:78442"/>
        <dbReference type="ChEBI" id="CHEBI:78513"/>
        <dbReference type="ChEBI" id="CHEBI:456215"/>
        <dbReference type="EC" id="6.1.1.19"/>
    </reaction>
</comment>
<evidence type="ECO:0000256" key="7">
    <source>
        <dbReference type="ARBA" id="ARBA00022741"/>
    </source>
</evidence>
<evidence type="ECO:0000256" key="9">
    <source>
        <dbReference type="ARBA" id="ARBA00022917"/>
    </source>
</evidence>
<comment type="subcellular location">
    <subcellularLocation>
        <location evidence="1">Cytoplasm</location>
    </subcellularLocation>
</comment>
<dbReference type="InterPro" id="IPR009080">
    <property type="entry name" value="tRNAsynth_Ia_anticodon-bd"/>
</dbReference>
<comment type="subunit">
    <text evidence="3">Monomer.</text>
</comment>
<dbReference type="GO" id="GO:0005737">
    <property type="term" value="C:cytoplasm"/>
    <property type="evidence" value="ECO:0007669"/>
    <property type="project" value="UniProtKB-SubCell"/>
</dbReference>
<sequence>MKLKQEINHIIKTAFEKAGIEAIPIGVTEATKSEFGDYQFNGAMALAKSLKKNPREIAQRVVEHLDLSGIIAKAEIAGPGFVNLWLDEKRVAVLCEEAVKDTRVGVAAKIDPIKVVVDYSGPNMAKQMHVGHLRSTIIGDTLANLLEFLGDEVIRQNHIGDWGTQFGMLIAYLEEMGEDGNSSLKDLEQFYKDAKARFDEDAIFADKAREYVVKIQSGDAHCLTLWKKFIDISLGHCEEVYAKLGVNLTRNDVRAESFYNDTLAKVITDLDKAGMLKESDGAQCVFLEGDDIPVIVQKRDGGYLYATTDLAALYYRANVLGAKRISYVVDARQSGHFKQVFRVAKEAGFVPEDVKLEHVAFGTMMDKSGKPFKTRDGGTVKLIDLLDEAVVRAKEAITAKDDYTPEALEKLARIVGIGAVKYADLAINRESNYIFDWDKMLSFEGNTSLYMQYAYARIQSIFRKYGKDFSGTIVITDELEHRLAVMLLRFEDILAKAAEDAAPNQITSYLYDLVTLFMRFYERNPILKEEVEEPVRISRLQLANLTAKTIKQGLAILGIEVVDKL</sequence>
<dbReference type="GO" id="GO:0004814">
    <property type="term" value="F:arginine-tRNA ligase activity"/>
    <property type="evidence" value="ECO:0007669"/>
    <property type="project" value="UniProtKB-EC"/>
</dbReference>
<evidence type="ECO:0000256" key="6">
    <source>
        <dbReference type="ARBA" id="ARBA00022598"/>
    </source>
</evidence>
<dbReference type="CDD" id="cd00671">
    <property type="entry name" value="ArgRS_core"/>
    <property type="match status" value="1"/>
</dbReference>
<dbReference type="Pfam" id="PF00750">
    <property type="entry name" value="tRNA-synt_1d"/>
    <property type="match status" value="1"/>
</dbReference>
<evidence type="ECO:0000256" key="2">
    <source>
        <dbReference type="ARBA" id="ARBA00005594"/>
    </source>
</evidence>
<evidence type="ECO:0000256" key="4">
    <source>
        <dbReference type="ARBA" id="ARBA00012837"/>
    </source>
</evidence>
<dbReference type="HAMAP" id="MF_00123">
    <property type="entry name" value="Arg_tRNA_synth"/>
    <property type="match status" value="1"/>
</dbReference>
<keyword evidence="7" id="KW-0547">Nucleotide-binding</keyword>
<feature type="domain" description="DALR anticodon binding" evidence="12">
    <location>
        <begin position="451"/>
        <end position="565"/>
    </location>
</feature>
<proteinExistence type="inferred from homology"/>
<evidence type="ECO:0000259" key="12">
    <source>
        <dbReference type="SMART" id="SM00836"/>
    </source>
</evidence>
<dbReference type="EMBL" id="FPIB01000026">
    <property type="protein sequence ID" value="SFV90970.1"/>
    <property type="molecule type" value="Genomic_DNA"/>
</dbReference>
<dbReference type="InterPro" id="IPR035684">
    <property type="entry name" value="ArgRS_core"/>
</dbReference>
<dbReference type="SUPFAM" id="SSF52374">
    <property type="entry name" value="Nucleotidylyl transferase"/>
    <property type="match status" value="1"/>
</dbReference>
<organism evidence="14">
    <name type="scientific">hydrothermal vent metagenome</name>
    <dbReference type="NCBI Taxonomy" id="652676"/>
    <lineage>
        <taxon>unclassified sequences</taxon>
        <taxon>metagenomes</taxon>
        <taxon>ecological metagenomes</taxon>
    </lineage>
</organism>
<dbReference type="SMART" id="SM01016">
    <property type="entry name" value="Arg_tRNA_synt_N"/>
    <property type="match status" value="1"/>
</dbReference>
<dbReference type="Gene3D" id="3.40.50.620">
    <property type="entry name" value="HUPs"/>
    <property type="match status" value="1"/>
</dbReference>
<keyword evidence="9" id="KW-0648">Protein biosynthesis</keyword>
<gene>
    <name evidence="14" type="ORF">MNB_SV-4-524</name>
</gene>
<evidence type="ECO:0000256" key="5">
    <source>
        <dbReference type="ARBA" id="ARBA00022490"/>
    </source>
</evidence>
<comment type="similarity">
    <text evidence="2">Belongs to the class-I aminoacyl-tRNA synthetase family.</text>
</comment>
<evidence type="ECO:0000259" key="13">
    <source>
        <dbReference type="SMART" id="SM01016"/>
    </source>
</evidence>
<dbReference type="GO" id="GO:0005524">
    <property type="term" value="F:ATP binding"/>
    <property type="evidence" value="ECO:0007669"/>
    <property type="project" value="UniProtKB-KW"/>
</dbReference>
<dbReference type="Gene3D" id="1.10.730.10">
    <property type="entry name" value="Isoleucyl-tRNA Synthetase, Domain 1"/>
    <property type="match status" value="1"/>
</dbReference>
<dbReference type="PRINTS" id="PR01038">
    <property type="entry name" value="TRNASYNTHARG"/>
</dbReference>
<reference evidence="14" key="1">
    <citation type="submission" date="2016-10" db="EMBL/GenBank/DDBJ databases">
        <authorList>
            <person name="de Groot N.N."/>
        </authorList>
    </citation>
    <scope>NUCLEOTIDE SEQUENCE</scope>
</reference>
<protein>
    <recommendedName>
        <fullName evidence="4">arginine--tRNA ligase</fullName>
        <ecNumber evidence="4">6.1.1.19</ecNumber>
    </recommendedName>
</protein>
<dbReference type="PROSITE" id="PS00178">
    <property type="entry name" value="AA_TRNA_LIGASE_I"/>
    <property type="match status" value="1"/>
</dbReference>
<name>A0A1W1EAM4_9ZZZZ</name>
<dbReference type="SUPFAM" id="SSF55190">
    <property type="entry name" value="Arginyl-tRNA synthetase (ArgRS), N-terminal 'additional' domain"/>
    <property type="match status" value="1"/>
</dbReference>
<dbReference type="InterPro" id="IPR014729">
    <property type="entry name" value="Rossmann-like_a/b/a_fold"/>
</dbReference>
<evidence type="ECO:0000256" key="10">
    <source>
        <dbReference type="ARBA" id="ARBA00023146"/>
    </source>
</evidence>
<dbReference type="InterPro" id="IPR001278">
    <property type="entry name" value="Arg-tRNA-ligase"/>
</dbReference>
<evidence type="ECO:0000313" key="14">
    <source>
        <dbReference type="EMBL" id="SFV90970.1"/>
    </source>
</evidence>
<accession>A0A1W1EAM4</accession>
<dbReference type="PANTHER" id="PTHR11956:SF5">
    <property type="entry name" value="ARGININE--TRNA LIGASE, CYTOPLASMIC"/>
    <property type="match status" value="1"/>
</dbReference>
<dbReference type="SMART" id="SM00836">
    <property type="entry name" value="DALR_1"/>
    <property type="match status" value="1"/>
</dbReference>
<dbReference type="InterPro" id="IPR005148">
    <property type="entry name" value="Arg-tRNA-synth_N"/>
</dbReference>
<dbReference type="InterPro" id="IPR036695">
    <property type="entry name" value="Arg-tRNA-synth_N_sf"/>
</dbReference>
<dbReference type="Pfam" id="PF05746">
    <property type="entry name" value="DALR_1"/>
    <property type="match status" value="1"/>
</dbReference>
<evidence type="ECO:0000256" key="3">
    <source>
        <dbReference type="ARBA" id="ARBA00011245"/>
    </source>
</evidence>
<evidence type="ECO:0000256" key="11">
    <source>
        <dbReference type="ARBA" id="ARBA00049339"/>
    </source>
</evidence>
<keyword evidence="10 14" id="KW-0030">Aminoacyl-tRNA synthetase</keyword>
<dbReference type="PANTHER" id="PTHR11956">
    <property type="entry name" value="ARGINYL-TRNA SYNTHETASE"/>
    <property type="match status" value="1"/>
</dbReference>
<dbReference type="NCBIfam" id="TIGR00456">
    <property type="entry name" value="argS"/>
    <property type="match status" value="1"/>
</dbReference>
<keyword evidence="8" id="KW-0067">ATP-binding</keyword>
<evidence type="ECO:0000256" key="8">
    <source>
        <dbReference type="ARBA" id="ARBA00022840"/>
    </source>
</evidence>